<dbReference type="GO" id="GO:0005886">
    <property type="term" value="C:plasma membrane"/>
    <property type="evidence" value="ECO:0007669"/>
    <property type="project" value="TreeGrafter"/>
</dbReference>
<dbReference type="GO" id="GO:0005385">
    <property type="term" value="F:zinc ion transmembrane transporter activity"/>
    <property type="evidence" value="ECO:0007669"/>
    <property type="project" value="TreeGrafter"/>
</dbReference>
<dbReference type="PANTHER" id="PTHR11040">
    <property type="entry name" value="ZINC/IRON TRANSPORTER"/>
    <property type="match status" value="1"/>
</dbReference>
<evidence type="ECO:0000313" key="7">
    <source>
        <dbReference type="Proteomes" id="UP001146120"/>
    </source>
</evidence>
<dbReference type="EMBL" id="DAKRPA010000146">
    <property type="protein sequence ID" value="DAZ97097.1"/>
    <property type="molecule type" value="Genomic_DNA"/>
</dbReference>
<protein>
    <submittedName>
        <fullName evidence="6">Uncharacterized protein</fullName>
    </submittedName>
</protein>
<feature type="transmembrane region" description="Helical" evidence="5">
    <location>
        <begin position="103"/>
        <end position="121"/>
    </location>
</feature>
<reference evidence="6" key="1">
    <citation type="submission" date="2022-11" db="EMBL/GenBank/DDBJ databases">
        <authorList>
            <person name="Morgan W.R."/>
            <person name="Tartar A."/>
        </authorList>
    </citation>
    <scope>NUCLEOTIDE SEQUENCE</scope>
    <source>
        <strain evidence="6">ARSEF 373</strain>
    </source>
</reference>
<feature type="transmembrane region" description="Helical" evidence="5">
    <location>
        <begin position="373"/>
        <end position="391"/>
    </location>
</feature>
<dbReference type="InterPro" id="IPR003689">
    <property type="entry name" value="ZIP"/>
</dbReference>
<name>A0AAV2YQZ4_9STRA</name>
<evidence type="ECO:0000256" key="3">
    <source>
        <dbReference type="ARBA" id="ARBA00022989"/>
    </source>
</evidence>
<feature type="transmembrane region" description="Helical" evidence="5">
    <location>
        <begin position="53"/>
        <end position="74"/>
    </location>
</feature>
<keyword evidence="2 5" id="KW-0812">Transmembrane</keyword>
<evidence type="ECO:0000256" key="5">
    <source>
        <dbReference type="SAM" id="Phobius"/>
    </source>
</evidence>
<evidence type="ECO:0000256" key="1">
    <source>
        <dbReference type="ARBA" id="ARBA00004141"/>
    </source>
</evidence>
<feature type="transmembrane region" description="Helical" evidence="5">
    <location>
        <begin position="339"/>
        <end position="361"/>
    </location>
</feature>
<dbReference type="Pfam" id="PF02535">
    <property type="entry name" value="Zip"/>
    <property type="match status" value="1"/>
</dbReference>
<comment type="caution">
    <text evidence="6">The sequence shown here is derived from an EMBL/GenBank/DDBJ whole genome shotgun (WGS) entry which is preliminary data.</text>
</comment>
<feature type="transmembrane region" description="Helical" evidence="5">
    <location>
        <begin position="268"/>
        <end position="292"/>
    </location>
</feature>
<comment type="subcellular location">
    <subcellularLocation>
        <location evidence="1">Membrane</location>
        <topology evidence="1">Multi-pass membrane protein</topology>
    </subcellularLocation>
</comment>
<sequence length="423" mass="45447">MVHDDAQHQLNSMISVKTFKYVTMALLLLITVVSALVPLWISARGTSASRRVLLGKLPFVTAGVFIGSGLLHLLPDAVHKYDEVVTAYEKAIGASMWLHHFPMTYLLCACGCMIVWGVDLLNMGDSGKMMAVATAARPNFTTSICRVQIPPVTSFGLRNRSLSADGWKFATERYSACSCAGYSSPNKTSAFHHATKSEESTCLLVQHGVKVIGETSTRSYSFDCMPTNTATDGILAIDEEQQPEATVSEHVVFSGNSRQQLGKRDHTMAAFSALLPYLLAALFSVHSLIAGFALGINPALDKTALATTFAIFSHKFIEAMSVGANFARAKNEIEQSRSIAVPVLYSIMTPLGIFLGMVLSSTLQGTQAQVVEAIALSIAAGSFVYLAFHEVSDNHTGQDTPSMLKITLFATGLSAMAALSAWC</sequence>
<evidence type="ECO:0000313" key="6">
    <source>
        <dbReference type="EMBL" id="DAZ97097.1"/>
    </source>
</evidence>
<organism evidence="6 7">
    <name type="scientific">Lagenidium giganteum</name>
    <dbReference type="NCBI Taxonomy" id="4803"/>
    <lineage>
        <taxon>Eukaryota</taxon>
        <taxon>Sar</taxon>
        <taxon>Stramenopiles</taxon>
        <taxon>Oomycota</taxon>
        <taxon>Peronosporomycetes</taxon>
        <taxon>Pythiales</taxon>
        <taxon>Pythiaceae</taxon>
    </lineage>
</organism>
<evidence type="ECO:0000256" key="4">
    <source>
        <dbReference type="ARBA" id="ARBA00023136"/>
    </source>
</evidence>
<dbReference type="PANTHER" id="PTHR11040:SF212">
    <property type="entry name" value="ZINC_IRON PERMEASE"/>
    <property type="match status" value="1"/>
</dbReference>
<proteinExistence type="predicted"/>
<evidence type="ECO:0000256" key="2">
    <source>
        <dbReference type="ARBA" id="ARBA00022692"/>
    </source>
</evidence>
<accession>A0AAV2YQZ4</accession>
<gene>
    <name evidence="6" type="ORF">N0F65_010420</name>
</gene>
<feature type="transmembrane region" description="Helical" evidence="5">
    <location>
        <begin position="304"/>
        <end position="327"/>
    </location>
</feature>
<keyword evidence="3 5" id="KW-1133">Transmembrane helix</keyword>
<dbReference type="AlphaFoldDB" id="A0AAV2YQZ4"/>
<dbReference type="Proteomes" id="UP001146120">
    <property type="component" value="Unassembled WGS sequence"/>
</dbReference>
<reference evidence="6" key="2">
    <citation type="journal article" date="2023" name="Microbiol Resour">
        <title>Decontamination and Annotation of the Draft Genome Sequence of the Oomycete Lagenidium giganteum ARSEF 373.</title>
        <authorList>
            <person name="Morgan W.R."/>
            <person name="Tartar A."/>
        </authorList>
    </citation>
    <scope>NUCLEOTIDE SEQUENCE</scope>
    <source>
        <strain evidence="6">ARSEF 373</strain>
    </source>
</reference>
<feature type="transmembrane region" description="Helical" evidence="5">
    <location>
        <begin position="21"/>
        <end position="41"/>
    </location>
</feature>
<keyword evidence="4 5" id="KW-0472">Membrane</keyword>
<keyword evidence="7" id="KW-1185">Reference proteome</keyword>